<protein>
    <submittedName>
        <fullName evidence="1">Glycosyltransferase</fullName>
    </submittedName>
</protein>
<reference evidence="2" key="1">
    <citation type="submission" date="2018-09" db="EMBL/GenBank/DDBJ databases">
        <authorList>
            <person name="Zhu H."/>
        </authorList>
    </citation>
    <scope>NUCLEOTIDE SEQUENCE [LARGE SCALE GENOMIC DNA]</scope>
    <source>
        <strain evidence="2">K1W22B-1</strain>
    </source>
</reference>
<dbReference type="GO" id="GO:0016757">
    <property type="term" value="F:glycosyltransferase activity"/>
    <property type="evidence" value="ECO:0007669"/>
    <property type="project" value="TreeGrafter"/>
</dbReference>
<dbReference type="Gene3D" id="3.40.50.2000">
    <property type="entry name" value="Glycogen Phosphorylase B"/>
    <property type="match status" value="1"/>
</dbReference>
<organism evidence="1 2">
    <name type="scientific">Nocardioides cavernaquae</name>
    <dbReference type="NCBI Taxonomy" id="2321396"/>
    <lineage>
        <taxon>Bacteria</taxon>
        <taxon>Bacillati</taxon>
        <taxon>Actinomycetota</taxon>
        <taxon>Actinomycetes</taxon>
        <taxon>Propionibacteriales</taxon>
        <taxon>Nocardioidaceae</taxon>
        <taxon>Nocardioides</taxon>
    </lineage>
</organism>
<dbReference type="Proteomes" id="UP000276542">
    <property type="component" value="Unassembled WGS sequence"/>
</dbReference>
<evidence type="ECO:0000313" key="1">
    <source>
        <dbReference type="EMBL" id="RJS46254.1"/>
    </source>
</evidence>
<gene>
    <name evidence="1" type="ORF">D4739_08540</name>
</gene>
<dbReference type="OrthoDB" id="9815351at2"/>
<dbReference type="PANTHER" id="PTHR12526">
    <property type="entry name" value="GLYCOSYLTRANSFERASE"/>
    <property type="match status" value="1"/>
</dbReference>
<name>A0A3A5HDY8_9ACTN</name>
<proteinExistence type="predicted"/>
<dbReference type="Pfam" id="PF13692">
    <property type="entry name" value="Glyco_trans_1_4"/>
    <property type="match status" value="1"/>
</dbReference>
<sequence length="382" mass="41671">MSTPGERLPGRPGRALVVTVVHHPEDARIRHRQIAALLENGWEVTYAAPFTGYGLDLPPAPAGLRQIDLPRALGRSRLTAQRAARKLVRSEAEQHHLVLLHDPELLLAVRGIDPRRVVWDVHEDTAAALAMKGWVPGPLRRPTRWAVRRVEAAAERRAHLLLAEDAYQQRFARPHPVVPNTTRVPASTAPPDQPRVVYVGHLTRARGAHELVALGRLLHEHTGGRIRVELVGHADAETTALLSDSDAVTWHGFLPHDRAMELVDGALAGLSLLHDQPNYRISQPTKVVEYLAHGVPVITTPLPRAAELVTATGAGVVVPFTPSGTAAPERVLQAILRLDVDVEGRRRMGARGHAYAAARLDWSVRSGEFVSRLGSIAGAPRP</sequence>
<dbReference type="AlphaFoldDB" id="A0A3A5HDY8"/>
<dbReference type="PANTHER" id="PTHR12526:SF600">
    <property type="entry name" value="GLYCOSYL TRANSFERASE GROUP 1"/>
    <property type="match status" value="1"/>
</dbReference>
<keyword evidence="2" id="KW-1185">Reference proteome</keyword>
<dbReference type="RefSeq" id="WP_120060227.1">
    <property type="nucleotide sequence ID" value="NZ_QYRP01000002.1"/>
</dbReference>
<keyword evidence="1" id="KW-0808">Transferase</keyword>
<accession>A0A3A5HDY8</accession>
<dbReference type="EMBL" id="QYRP01000002">
    <property type="protein sequence ID" value="RJS46254.1"/>
    <property type="molecule type" value="Genomic_DNA"/>
</dbReference>
<dbReference type="SUPFAM" id="SSF53756">
    <property type="entry name" value="UDP-Glycosyltransferase/glycogen phosphorylase"/>
    <property type="match status" value="1"/>
</dbReference>
<comment type="caution">
    <text evidence="1">The sequence shown here is derived from an EMBL/GenBank/DDBJ whole genome shotgun (WGS) entry which is preliminary data.</text>
</comment>
<evidence type="ECO:0000313" key="2">
    <source>
        <dbReference type="Proteomes" id="UP000276542"/>
    </source>
</evidence>